<dbReference type="AlphaFoldDB" id="A0A078KX04"/>
<reference evidence="1 2" key="1">
    <citation type="submission" date="2014-06" db="EMBL/GenBank/DDBJ databases">
        <authorList>
            <person name="Urmite Genomes Urmite Genomes"/>
        </authorList>
    </citation>
    <scope>NUCLEOTIDE SEQUENCE [LARGE SCALE GENOMIC DNA]</scope>
</reference>
<dbReference type="Pfam" id="PF00106">
    <property type="entry name" value="adh_short"/>
    <property type="match status" value="1"/>
</dbReference>
<accession>A0A078KX04</accession>
<dbReference type="Gene3D" id="3.40.50.720">
    <property type="entry name" value="NAD(P)-binding Rossmann-like Domain"/>
    <property type="match status" value="1"/>
</dbReference>
<gene>
    <name evidence="1" type="ORF">BN59_01845</name>
</gene>
<dbReference type="SUPFAM" id="SSF51735">
    <property type="entry name" value="NAD(P)-binding Rossmann-fold domains"/>
    <property type="match status" value="1"/>
</dbReference>
<organism evidence="1 2">
    <name type="scientific">Legionella massiliensis</name>
    <dbReference type="NCBI Taxonomy" id="1034943"/>
    <lineage>
        <taxon>Bacteria</taxon>
        <taxon>Pseudomonadati</taxon>
        <taxon>Pseudomonadota</taxon>
        <taxon>Gammaproteobacteria</taxon>
        <taxon>Legionellales</taxon>
        <taxon>Legionellaceae</taxon>
        <taxon>Legionella</taxon>
    </lineage>
</organism>
<name>A0A078KX04_9GAMM</name>
<dbReference type="RefSeq" id="WP_141650455.1">
    <property type="nucleotide sequence ID" value="NZ_CCVW01000002.1"/>
</dbReference>
<dbReference type="Proteomes" id="UP000044071">
    <property type="component" value="Unassembled WGS sequence"/>
</dbReference>
<evidence type="ECO:0000313" key="1">
    <source>
        <dbReference type="EMBL" id="CDZ77562.1"/>
    </source>
</evidence>
<dbReference type="InterPro" id="IPR002347">
    <property type="entry name" value="SDR_fam"/>
</dbReference>
<evidence type="ECO:0000313" key="2">
    <source>
        <dbReference type="Proteomes" id="UP000044071"/>
    </source>
</evidence>
<protein>
    <submittedName>
        <fullName evidence="1">Short chain dehydrogenase</fullName>
    </submittedName>
</protein>
<keyword evidence="2" id="KW-1185">Reference proteome</keyword>
<dbReference type="EMBL" id="CCSB01000002">
    <property type="protein sequence ID" value="CDZ77562.1"/>
    <property type="molecule type" value="Genomic_DNA"/>
</dbReference>
<sequence>MKNKKALVVITGASSGIGKALALKFSEEGHPCLLISRSIQFMPELKEREVS</sequence>
<dbReference type="InterPro" id="IPR036291">
    <property type="entry name" value="NAD(P)-bd_dom_sf"/>
</dbReference>
<proteinExistence type="predicted"/>
<dbReference type="STRING" id="1034943.BN59_01845"/>